<gene>
    <name evidence="3" type="ORF">TGAM01_v210937</name>
</gene>
<evidence type="ECO:0000256" key="2">
    <source>
        <dbReference type="SAM" id="Phobius"/>
    </source>
</evidence>
<protein>
    <submittedName>
        <fullName evidence="3">Uncharacterized protein</fullName>
    </submittedName>
</protein>
<dbReference type="RefSeq" id="XP_024404320.1">
    <property type="nucleotide sequence ID" value="XM_024550925.1"/>
</dbReference>
<feature type="region of interest" description="Disordered" evidence="1">
    <location>
        <begin position="62"/>
        <end position="85"/>
    </location>
</feature>
<name>A0A2P4Z7B1_9HYPO</name>
<comment type="caution">
    <text evidence="3">The sequence shown here is derived from an EMBL/GenBank/DDBJ whole genome shotgun (WGS) entry which is preliminary data.</text>
</comment>
<organism evidence="3 4">
    <name type="scientific">Trichoderma gamsii</name>
    <dbReference type="NCBI Taxonomy" id="398673"/>
    <lineage>
        <taxon>Eukaryota</taxon>
        <taxon>Fungi</taxon>
        <taxon>Dikarya</taxon>
        <taxon>Ascomycota</taxon>
        <taxon>Pezizomycotina</taxon>
        <taxon>Sordariomycetes</taxon>
        <taxon>Hypocreomycetidae</taxon>
        <taxon>Hypocreales</taxon>
        <taxon>Hypocreaceae</taxon>
        <taxon>Trichoderma</taxon>
    </lineage>
</organism>
<accession>A0A2P4Z7B1</accession>
<evidence type="ECO:0000256" key="1">
    <source>
        <dbReference type="SAM" id="MobiDB-lite"/>
    </source>
</evidence>
<keyword evidence="4" id="KW-1185">Reference proteome</keyword>
<evidence type="ECO:0000313" key="3">
    <source>
        <dbReference type="EMBL" id="PON20181.1"/>
    </source>
</evidence>
<feature type="transmembrane region" description="Helical" evidence="2">
    <location>
        <begin position="28"/>
        <end position="51"/>
    </location>
</feature>
<evidence type="ECO:0000313" key="4">
    <source>
        <dbReference type="Proteomes" id="UP000054821"/>
    </source>
</evidence>
<dbReference type="EMBL" id="JPDN02000079">
    <property type="protein sequence ID" value="PON20181.1"/>
    <property type="molecule type" value="Genomic_DNA"/>
</dbReference>
<dbReference type="AlphaFoldDB" id="A0A2P4Z7B1"/>
<keyword evidence="2" id="KW-0472">Membrane</keyword>
<sequence length="85" mass="9692">MHSVRRGRYTQRWLEQKKEKDEIPLNPTVSTCMMGVCLLSFGFHAAVIFGFESNKRWLGSVGRSSHYSHTPNDDSGLSLPHRGEE</sequence>
<dbReference type="Proteomes" id="UP000054821">
    <property type="component" value="Unassembled WGS sequence"/>
</dbReference>
<keyword evidence="2" id="KW-0812">Transmembrane</keyword>
<proteinExistence type="predicted"/>
<keyword evidence="2" id="KW-1133">Transmembrane helix</keyword>
<reference evidence="3 4" key="1">
    <citation type="journal article" date="2016" name="Genome Announc.">
        <title>Draft Whole-Genome Sequence of Trichoderma gamsii T6085, a Promising Biocontrol Agent of Fusarium Head Blight on Wheat.</title>
        <authorList>
            <person name="Baroncelli R."/>
            <person name="Zapparata A."/>
            <person name="Piaggeschi G."/>
            <person name="Sarrocco S."/>
            <person name="Vannacci G."/>
        </authorList>
    </citation>
    <scope>NUCLEOTIDE SEQUENCE [LARGE SCALE GENOMIC DNA]</scope>
    <source>
        <strain evidence="3 4">T6085</strain>
    </source>
</reference>
<feature type="compositionally biased region" description="Polar residues" evidence="1">
    <location>
        <begin position="62"/>
        <end position="75"/>
    </location>
</feature>
<dbReference type="GeneID" id="36347963"/>